<comment type="caution">
    <text evidence="3">The sequence shown here is derived from an EMBL/GenBank/DDBJ whole genome shotgun (WGS) entry which is preliminary data.</text>
</comment>
<keyword evidence="2" id="KW-0732">Signal</keyword>
<evidence type="ECO:0000313" key="3">
    <source>
        <dbReference type="EMBL" id="MRS61339.1"/>
    </source>
</evidence>
<dbReference type="RefSeq" id="WP_154174731.1">
    <property type="nucleotide sequence ID" value="NZ_WJXZ01000004.1"/>
</dbReference>
<keyword evidence="1" id="KW-0812">Transmembrane</keyword>
<feature type="signal peptide" evidence="2">
    <location>
        <begin position="1"/>
        <end position="23"/>
    </location>
</feature>
<protein>
    <submittedName>
        <fullName evidence="3">Uncharacterized protein</fullName>
    </submittedName>
</protein>
<feature type="chain" id="PRO_5029472765" evidence="2">
    <location>
        <begin position="24"/>
        <end position="94"/>
    </location>
</feature>
<sequence>MKTWKIILALGVLSILTMTDTFAQCAMCRGTVESTMSNGRNHVAVGLNTGILYLLATPYLLVAIVIFLWIRTSKKEHGKRLAIASRVRGALSQM</sequence>
<name>A0A7K0EHL7_9BACT</name>
<proteinExistence type="predicted"/>
<dbReference type="OrthoDB" id="678747at2"/>
<dbReference type="AlphaFoldDB" id="A0A7K0EHL7"/>
<evidence type="ECO:0000256" key="2">
    <source>
        <dbReference type="SAM" id="SignalP"/>
    </source>
</evidence>
<dbReference type="Proteomes" id="UP000441754">
    <property type="component" value="Unassembled WGS sequence"/>
</dbReference>
<dbReference type="EMBL" id="WJXZ01000004">
    <property type="protein sequence ID" value="MRS61339.1"/>
    <property type="molecule type" value="Genomic_DNA"/>
</dbReference>
<feature type="transmembrane region" description="Helical" evidence="1">
    <location>
        <begin position="49"/>
        <end position="70"/>
    </location>
</feature>
<gene>
    <name evidence="3" type="ORF">GJJ30_08560</name>
</gene>
<evidence type="ECO:0000313" key="4">
    <source>
        <dbReference type="Proteomes" id="UP000441754"/>
    </source>
</evidence>
<organism evidence="3 4">
    <name type="scientific">Larkinella terrae</name>
    <dbReference type="NCBI Taxonomy" id="2025311"/>
    <lineage>
        <taxon>Bacteria</taxon>
        <taxon>Pseudomonadati</taxon>
        <taxon>Bacteroidota</taxon>
        <taxon>Cytophagia</taxon>
        <taxon>Cytophagales</taxon>
        <taxon>Spirosomataceae</taxon>
        <taxon>Larkinella</taxon>
    </lineage>
</organism>
<reference evidence="3 4" key="1">
    <citation type="journal article" date="2018" name="Antonie Van Leeuwenhoek">
        <title>Larkinella terrae sp. nov., isolated from soil on Jeju Island, South Korea.</title>
        <authorList>
            <person name="Ten L.N."/>
            <person name="Jeon J."/>
            <person name="Park S.J."/>
            <person name="Park S."/>
            <person name="Lee S.Y."/>
            <person name="Kim M.K."/>
            <person name="Jung H.Y."/>
        </authorList>
    </citation>
    <scope>NUCLEOTIDE SEQUENCE [LARGE SCALE GENOMIC DNA]</scope>
    <source>
        <strain evidence="3 4">KCTC 52001</strain>
    </source>
</reference>
<accession>A0A7K0EHL7</accession>
<keyword evidence="1" id="KW-0472">Membrane</keyword>
<keyword evidence="4" id="KW-1185">Reference proteome</keyword>
<evidence type="ECO:0000256" key="1">
    <source>
        <dbReference type="SAM" id="Phobius"/>
    </source>
</evidence>
<keyword evidence="1" id="KW-1133">Transmembrane helix</keyword>